<comment type="similarity">
    <text evidence="1">Belongs to the prephenate/arogenate dehydrogenase family.</text>
</comment>
<reference evidence="6" key="1">
    <citation type="journal article" date="2019" name="Int. J. Syst. Evol. Microbiol.">
        <title>The Global Catalogue of Microorganisms (GCM) 10K type strain sequencing project: providing services to taxonomists for standard genome sequencing and annotation.</title>
        <authorList>
            <consortium name="The Broad Institute Genomics Platform"/>
            <consortium name="The Broad Institute Genome Sequencing Center for Infectious Disease"/>
            <person name="Wu L."/>
            <person name="Ma J."/>
        </authorList>
    </citation>
    <scope>NUCLEOTIDE SEQUENCE [LARGE SCALE GENOMIC DNA]</scope>
    <source>
        <strain evidence="6">CCUG 71848</strain>
    </source>
</reference>
<proteinExistence type="inferred from homology"/>
<evidence type="ECO:0000256" key="3">
    <source>
        <dbReference type="ARBA" id="ARBA00029440"/>
    </source>
</evidence>
<dbReference type="InterPro" id="IPR046825">
    <property type="entry name" value="PDH_C"/>
</dbReference>
<dbReference type="EMBL" id="JBHTLH010000044">
    <property type="protein sequence ID" value="MFD1126531.1"/>
    <property type="molecule type" value="Genomic_DNA"/>
</dbReference>
<dbReference type="SUPFAM" id="SSF51735">
    <property type="entry name" value="NAD(P)-binding Rossmann-fold domains"/>
    <property type="match status" value="1"/>
</dbReference>
<accession>A0ABW3PX43</accession>
<evidence type="ECO:0000259" key="4">
    <source>
        <dbReference type="PROSITE" id="PS51176"/>
    </source>
</evidence>
<comment type="caution">
    <text evidence="5">The sequence shown here is derived from an EMBL/GenBank/DDBJ whole genome shotgun (WGS) entry which is preliminary data.</text>
</comment>
<evidence type="ECO:0000313" key="6">
    <source>
        <dbReference type="Proteomes" id="UP001597156"/>
    </source>
</evidence>
<gene>
    <name evidence="5" type="ORF">ACFQ22_14400</name>
</gene>
<keyword evidence="6" id="KW-1185">Reference proteome</keyword>
<dbReference type="PANTHER" id="PTHR21363">
    <property type="entry name" value="PREPHENATE DEHYDROGENASE"/>
    <property type="match status" value="1"/>
</dbReference>
<comment type="pathway">
    <text evidence="3">Amino-acid biosynthesis.</text>
</comment>
<keyword evidence="2" id="KW-0560">Oxidoreductase</keyword>
<dbReference type="Pfam" id="PF02153">
    <property type="entry name" value="PDH_N"/>
    <property type="match status" value="1"/>
</dbReference>
<dbReference type="RefSeq" id="WP_121978752.1">
    <property type="nucleotide sequence ID" value="NZ_JBHTLH010000044.1"/>
</dbReference>
<dbReference type="InterPro" id="IPR003099">
    <property type="entry name" value="Prephen_DH"/>
</dbReference>
<dbReference type="InterPro" id="IPR046826">
    <property type="entry name" value="PDH_N"/>
</dbReference>
<dbReference type="InterPro" id="IPR050812">
    <property type="entry name" value="Preph/Arog_dehydrog"/>
</dbReference>
<dbReference type="Gene3D" id="1.10.3660.10">
    <property type="entry name" value="6-phosphogluconate dehydrogenase C-terminal like domain"/>
    <property type="match status" value="1"/>
</dbReference>
<evidence type="ECO:0000256" key="2">
    <source>
        <dbReference type="ARBA" id="ARBA00023002"/>
    </source>
</evidence>
<dbReference type="InterPro" id="IPR008927">
    <property type="entry name" value="6-PGluconate_DH-like_C_sf"/>
</dbReference>
<dbReference type="SUPFAM" id="SSF48179">
    <property type="entry name" value="6-phosphogluconate dehydrogenase C-terminal domain-like"/>
    <property type="match status" value="1"/>
</dbReference>
<dbReference type="InterPro" id="IPR036291">
    <property type="entry name" value="NAD(P)-bd_dom_sf"/>
</dbReference>
<evidence type="ECO:0000256" key="1">
    <source>
        <dbReference type="ARBA" id="ARBA00007964"/>
    </source>
</evidence>
<evidence type="ECO:0000313" key="5">
    <source>
        <dbReference type="EMBL" id="MFD1126531.1"/>
    </source>
</evidence>
<sequence>MATVLISGLGLIGSSIARMIKQDHRELTIIGSDPDDETAQFLLNHQLIDRRQTFSEAAPLADFIILAGPVSVILEQINVLATLSLKSDVLVTDVGSTKETIMKTANQLIQNDINFIGGHPMAGSDRSGSRFGSSELFNNATYFIVGQTKNNRKLAQFQQLLSKAAIHWQPISSSSHDQLVCELSHLPHVIATTLVNTAVDDLEGEPLGLRAAAGGFKDTTRIAAADPTMWTAIMMNNTDRINQSLTQFQQHLAQFQKALTAHDESTIKQFLKRARTSRKSVDERK</sequence>
<dbReference type="Proteomes" id="UP001597156">
    <property type="component" value="Unassembled WGS sequence"/>
</dbReference>
<protein>
    <submittedName>
        <fullName evidence="5">Prephenate dehydrogenase</fullName>
    </submittedName>
</protein>
<organism evidence="5 6">
    <name type="scientific">Lentilactobacillus raoultii</name>
    <dbReference type="NCBI Taxonomy" id="1987503"/>
    <lineage>
        <taxon>Bacteria</taxon>
        <taxon>Bacillati</taxon>
        <taxon>Bacillota</taxon>
        <taxon>Bacilli</taxon>
        <taxon>Lactobacillales</taxon>
        <taxon>Lactobacillaceae</taxon>
        <taxon>Lentilactobacillus</taxon>
    </lineage>
</organism>
<name>A0ABW3PX43_9LACO</name>
<dbReference type="Gene3D" id="3.40.50.720">
    <property type="entry name" value="NAD(P)-binding Rossmann-like Domain"/>
    <property type="match status" value="1"/>
</dbReference>
<dbReference type="Pfam" id="PF20463">
    <property type="entry name" value="PDH_C"/>
    <property type="match status" value="1"/>
</dbReference>
<dbReference type="PANTHER" id="PTHR21363:SF0">
    <property type="entry name" value="PREPHENATE DEHYDROGENASE [NADP(+)]"/>
    <property type="match status" value="1"/>
</dbReference>
<dbReference type="PROSITE" id="PS51176">
    <property type="entry name" value="PDH_ADH"/>
    <property type="match status" value="1"/>
</dbReference>
<feature type="domain" description="Prephenate/arogenate dehydrogenase" evidence="4">
    <location>
        <begin position="2"/>
        <end position="285"/>
    </location>
</feature>